<name>A0ABC8BTE0_9ACTN</name>
<evidence type="ECO:0000259" key="2">
    <source>
        <dbReference type="Pfam" id="PF04892"/>
    </source>
</evidence>
<evidence type="ECO:0000313" key="3">
    <source>
        <dbReference type="EMBL" id="ARF73480.1"/>
    </source>
</evidence>
<feature type="domain" description="VanZ-like" evidence="2">
    <location>
        <begin position="91"/>
        <end position="167"/>
    </location>
</feature>
<feature type="transmembrane region" description="Helical" evidence="1">
    <location>
        <begin position="154"/>
        <end position="174"/>
    </location>
</feature>
<gene>
    <name evidence="3" type="ORF">B7C62_15325</name>
</gene>
<organism evidence="3 4">
    <name type="scientific">Kitasatospora albolonga</name>
    <dbReference type="NCBI Taxonomy" id="68173"/>
    <lineage>
        <taxon>Bacteria</taxon>
        <taxon>Bacillati</taxon>
        <taxon>Actinomycetota</taxon>
        <taxon>Actinomycetes</taxon>
        <taxon>Kitasatosporales</taxon>
        <taxon>Streptomycetaceae</taxon>
        <taxon>Kitasatospora</taxon>
    </lineage>
</organism>
<feature type="transmembrane region" description="Helical" evidence="1">
    <location>
        <begin position="18"/>
        <end position="37"/>
    </location>
</feature>
<dbReference type="AlphaFoldDB" id="A0ABC8BTE0"/>
<dbReference type="InterPro" id="IPR006976">
    <property type="entry name" value="VanZ-like"/>
</dbReference>
<evidence type="ECO:0000313" key="4">
    <source>
        <dbReference type="Proteomes" id="UP000192251"/>
    </source>
</evidence>
<evidence type="ECO:0000256" key="1">
    <source>
        <dbReference type="SAM" id="Phobius"/>
    </source>
</evidence>
<dbReference type="Pfam" id="PF04892">
    <property type="entry name" value="VanZ"/>
    <property type="match status" value="1"/>
</dbReference>
<feature type="transmembrane region" description="Helical" evidence="1">
    <location>
        <begin position="190"/>
        <end position="211"/>
    </location>
</feature>
<feature type="transmembrane region" description="Helical" evidence="1">
    <location>
        <begin position="126"/>
        <end position="148"/>
    </location>
</feature>
<proteinExistence type="predicted"/>
<reference evidence="3 4" key="1">
    <citation type="submission" date="2017-04" db="EMBL/GenBank/DDBJ databases">
        <title>The complete genome sequence of Streptomyces albolongus YIM 101047, the producer of novel bafilomycins and novel odoriferous sesquiterpenoids.</title>
        <authorList>
            <person name="Yin M."/>
            <person name="Jiang Y."/>
        </authorList>
    </citation>
    <scope>NUCLEOTIDE SEQUENCE [LARGE SCALE GENOMIC DNA]</scope>
    <source>
        <strain evidence="3 4">YIM 101047</strain>
    </source>
</reference>
<protein>
    <recommendedName>
        <fullName evidence="2">VanZ-like domain-containing protein</fullName>
    </recommendedName>
</protein>
<feature type="transmembrane region" description="Helical" evidence="1">
    <location>
        <begin position="102"/>
        <end position="119"/>
    </location>
</feature>
<dbReference type="Proteomes" id="UP000192251">
    <property type="component" value="Chromosome"/>
</dbReference>
<keyword evidence="1" id="KW-0472">Membrane</keyword>
<dbReference type="KEGG" id="kab:B7C62_15325"/>
<feature type="transmembrane region" description="Helical" evidence="1">
    <location>
        <begin position="49"/>
        <end position="69"/>
    </location>
</feature>
<sequence>MSLPDVVHTVWSLSAEGVVLPLLVLTLASAGVAWAVRRRGAGHRWHGRHGGLVFAAFASVGLILSVALFRDGSPGFAPRQLLHWSANGWQRISYDPFSSTEVLLNVALFVPAAFFWTLLTGRPPRVLVAMAGLSFLVECLQAVTGLGANDVADLIANSAGGALGVLAGSFVWWLRRRADGALRHSRRQTVLTLGGAAVLVAAAVAGVFLGAEQRQASLERELHSRFAGTGLETYAAWEADDSLHEEVFDAVSVLADGIRHREDGVRVRYPASFLGLPRCVFVEWAPGDVAVHRGFGRECSVFMG</sequence>
<keyword evidence="1" id="KW-1133">Transmembrane helix</keyword>
<keyword evidence="4" id="KW-1185">Reference proteome</keyword>
<keyword evidence="1" id="KW-0812">Transmembrane</keyword>
<accession>A0ABC8BTE0</accession>
<dbReference type="EMBL" id="CP020563">
    <property type="protein sequence ID" value="ARF73480.1"/>
    <property type="molecule type" value="Genomic_DNA"/>
</dbReference>